<organism evidence="4 5">
    <name type="scientific">Candidatus Schekmanbacteria bacterium RBG_13_48_7</name>
    <dbReference type="NCBI Taxonomy" id="1817878"/>
    <lineage>
        <taxon>Bacteria</taxon>
        <taxon>Candidatus Schekmaniibacteriota</taxon>
    </lineage>
</organism>
<dbReference type="PANTHER" id="PTHR43685">
    <property type="entry name" value="GLYCOSYLTRANSFERASE"/>
    <property type="match status" value="1"/>
</dbReference>
<dbReference type="Gene3D" id="3.90.550.10">
    <property type="entry name" value="Spore Coat Polysaccharide Biosynthesis Protein SpsA, Chain A"/>
    <property type="match status" value="1"/>
</dbReference>
<dbReference type="Pfam" id="PF02709">
    <property type="entry name" value="Glyco_transf_7C"/>
    <property type="match status" value="1"/>
</dbReference>
<dbReference type="Pfam" id="PF00535">
    <property type="entry name" value="Glycos_transf_2"/>
    <property type="match status" value="1"/>
</dbReference>
<dbReference type="Proteomes" id="UP000179266">
    <property type="component" value="Unassembled WGS sequence"/>
</dbReference>
<comment type="caution">
    <text evidence="4">The sequence shown here is derived from an EMBL/GenBank/DDBJ whole genome shotgun (WGS) entry which is preliminary data.</text>
</comment>
<reference evidence="4 5" key="1">
    <citation type="journal article" date="2016" name="Nat. Commun.">
        <title>Thousands of microbial genomes shed light on interconnected biogeochemical processes in an aquifer system.</title>
        <authorList>
            <person name="Anantharaman K."/>
            <person name="Brown C.T."/>
            <person name="Hug L.A."/>
            <person name="Sharon I."/>
            <person name="Castelle C.J."/>
            <person name="Probst A.J."/>
            <person name="Thomas B.C."/>
            <person name="Singh A."/>
            <person name="Wilkins M.J."/>
            <person name="Karaoz U."/>
            <person name="Brodie E.L."/>
            <person name="Williams K.H."/>
            <person name="Hubbard S.S."/>
            <person name="Banfield J.F."/>
        </authorList>
    </citation>
    <scope>NUCLEOTIDE SEQUENCE [LARGE SCALE GENOMIC DNA]</scope>
</reference>
<evidence type="ECO:0000259" key="3">
    <source>
        <dbReference type="Pfam" id="PF02709"/>
    </source>
</evidence>
<feature type="domain" description="Glycosyltransferase 2-like" evidence="2">
    <location>
        <begin position="9"/>
        <end position="135"/>
    </location>
</feature>
<protein>
    <submittedName>
        <fullName evidence="4">Uncharacterized protein</fullName>
    </submittedName>
</protein>
<dbReference type="EMBL" id="MGDD01000156">
    <property type="protein sequence ID" value="OGL45910.1"/>
    <property type="molecule type" value="Genomic_DNA"/>
</dbReference>
<dbReference type="InterPro" id="IPR001173">
    <property type="entry name" value="Glyco_trans_2-like"/>
</dbReference>
<evidence type="ECO:0000259" key="2">
    <source>
        <dbReference type="Pfam" id="PF00535"/>
    </source>
</evidence>
<dbReference type="InterPro" id="IPR027791">
    <property type="entry name" value="Galactosyl_T_C"/>
</dbReference>
<name>A0A1F7RWV3_9BACT</name>
<keyword evidence="1" id="KW-0808">Transferase</keyword>
<sequence length="302" mass="34425">MTNAEIAASVIIPTYNRPHLLKKCILALKQQTFPLTQFEIIVVEDGMRQIAKKTVEDFRSATNNPEIKYLYQDNKGPGAARNAGASIAKGGILAFTDDDCEPDPEWLGSLVRFFEHYPKSVAVGGSVKPADTKTMLGKFFEFRTPLDKPLTPEGEINYLVTANAAFKKIIFEQFHGFDESFRWPGGEDADLGFRLRMRGYKLDFTENALVYHHYTSKFSALITSSFYYGRGKYRLSKLYSPETLWKTDPDILYPFRFLEQARILKAYIHARKNPGEAIGFWIINYLLNSAELAGKIFEHFKS</sequence>
<gene>
    <name evidence="4" type="ORF">A2161_02025</name>
</gene>
<evidence type="ECO:0000256" key="1">
    <source>
        <dbReference type="ARBA" id="ARBA00022679"/>
    </source>
</evidence>
<dbReference type="PANTHER" id="PTHR43685:SF3">
    <property type="entry name" value="SLR2126 PROTEIN"/>
    <property type="match status" value="1"/>
</dbReference>
<dbReference type="AlphaFoldDB" id="A0A1F7RWV3"/>
<dbReference type="InterPro" id="IPR050834">
    <property type="entry name" value="Glycosyltransf_2"/>
</dbReference>
<dbReference type="SUPFAM" id="SSF53448">
    <property type="entry name" value="Nucleotide-diphospho-sugar transferases"/>
    <property type="match status" value="1"/>
</dbReference>
<dbReference type="InterPro" id="IPR029044">
    <property type="entry name" value="Nucleotide-diphossugar_trans"/>
</dbReference>
<evidence type="ECO:0000313" key="4">
    <source>
        <dbReference type="EMBL" id="OGL45910.1"/>
    </source>
</evidence>
<dbReference type="CDD" id="cd00761">
    <property type="entry name" value="Glyco_tranf_GTA_type"/>
    <property type="match status" value="1"/>
</dbReference>
<evidence type="ECO:0000313" key="5">
    <source>
        <dbReference type="Proteomes" id="UP000179266"/>
    </source>
</evidence>
<feature type="domain" description="Galactosyltransferase C-terminal" evidence="3">
    <location>
        <begin position="155"/>
        <end position="207"/>
    </location>
</feature>
<accession>A0A1F7RWV3</accession>
<proteinExistence type="predicted"/>
<dbReference type="GO" id="GO:0016740">
    <property type="term" value="F:transferase activity"/>
    <property type="evidence" value="ECO:0007669"/>
    <property type="project" value="UniProtKB-KW"/>
</dbReference>